<keyword evidence="3" id="KW-1185">Reference proteome</keyword>
<evidence type="ECO:0000259" key="1">
    <source>
        <dbReference type="Pfam" id="PF01755"/>
    </source>
</evidence>
<organism evidence="2 3">
    <name type="scientific">Yoonia algicola</name>
    <dbReference type="NCBI Taxonomy" id="3137368"/>
    <lineage>
        <taxon>Bacteria</taxon>
        <taxon>Pseudomonadati</taxon>
        <taxon>Pseudomonadota</taxon>
        <taxon>Alphaproteobacteria</taxon>
        <taxon>Rhodobacterales</taxon>
        <taxon>Paracoccaceae</taxon>
        <taxon>Yoonia</taxon>
    </lineage>
</organism>
<dbReference type="KEGG" id="yag:AABB28_08705"/>
<proteinExistence type="predicted"/>
<dbReference type="CDD" id="cd06532">
    <property type="entry name" value="Glyco_transf_25"/>
    <property type="match status" value="1"/>
</dbReference>
<evidence type="ECO:0000313" key="3">
    <source>
        <dbReference type="Proteomes" id="UP001451782"/>
    </source>
</evidence>
<dbReference type="Proteomes" id="UP001451782">
    <property type="component" value="Chromosome"/>
</dbReference>
<protein>
    <submittedName>
        <fullName evidence="2">Glycosyltransferase family 25 protein</fullName>
    </submittedName>
</protein>
<dbReference type="AlphaFoldDB" id="A0AAN0M540"/>
<name>A0AAN0M540_9RHOB</name>
<sequence length="264" mass="30461">MSIGKQDLRIWIINLPSATTRRSNMTARLDRLGLDYEIFDAIDGHKRFEEFRPQVDTKRYERDMGQRLLPGKVGCYFSHLSVWNVLAASNAKVGLILEDDVVFHDDFIVALDTALAGADHWDLLRLNSTRARFPIAQGSLGNYRLNAYLGRSTGNGCYLVHRDVAKRLLPRLENMKLAFEYEIGQFFEHKYNFLGLEPFPSHIDDGGLSQITGRNNQYLSKITNWRRIGHFVFKASNYANRFLFLLRNKSLLGHSEQLMPQVRH</sequence>
<evidence type="ECO:0000313" key="2">
    <source>
        <dbReference type="EMBL" id="WZU65314.1"/>
    </source>
</evidence>
<accession>A0AAN0M540</accession>
<dbReference type="RefSeq" id="WP_342071661.1">
    <property type="nucleotide sequence ID" value="NZ_CP151762.1"/>
</dbReference>
<dbReference type="EMBL" id="CP151762">
    <property type="protein sequence ID" value="WZU65314.1"/>
    <property type="molecule type" value="Genomic_DNA"/>
</dbReference>
<reference evidence="2 3" key="1">
    <citation type="submission" date="2024-04" db="EMBL/GenBank/DDBJ databases">
        <title>Phylogenomic analyses of a clade within the roseobacter group suggest taxonomic reassignments of species of the genera Aestuariivita, Citreicella, Loktanella, Nautella, Pelagibaca, Ruegeria, Thalassobius, Thiobacimonas and Tropicibacter, and the proposal o.</title>
        <authorList>
            <person name="Jeon C.O."/>
        </authorList>
    </citation>
    <scope>NUCLEOTIDE SEQUENCE [LARGE SCALE GENOMIC DNA]</scope>
    <source>
        <strain evidence="2 3">G8-12</strain>
    </source>
</reference>
<feature type="domain" description="Glycosyl transferase family 25" evidence="1">
    <location>
        <begin position="9"/>
        <end position="149"/>
    </location>
</feature>
<dbReference type="InterPro" id="IPR002654">
    <property type="entry name" value="Glyco_trans_25"/>
</dbReference>
<dbReference type="Pfam" id="PF01755">
    <property type="entry name" value="Glyco_transf_25"/>
    <property type="match status" value="1"/>
</dbReference>
<gene>
    <name evidence="2" type="ORF">AABB28_08705</name>
</gene>